<sequence length="118" mass="13325">MVAEGGFQGLGNEELVSDPCLCDCSFLCVVVHYLAEVNFGAQNSYQQAPTPKFETENLARDAKCPVTFIVAQPYYVRSLCWCISCFIMYSKDDDLSDRNIIKLSLVRIFLINNKNLQI</sequence>
<accession>A0A1I7WZS5</accession>
<proteinExistence type="predicted"/>
<keyword evidence="1" id="KW-1185">Reference proteome</keyword>
<evidence type="ECO:0000313" key="1">
    <source>
        <dbReference type="Proteomes" id="UP000095283"/>
    </source>
</evidence>
<dbReference type="Proteomes" id="UP000095283">
    <property type="component" value="Unplaced"/>
</dbReference>
<organism evidence="1 2">
    <name type="scientific">Heterorhabditis bacteriophora</name>
    <name type="common">Entomopathogenic nematode worm</name>
    <dbReference type="NCBI Taxonomy" id="37862"/>
    <lineage>
        <taxon>Eukaryota</taxon>
        <taxon>Metazoa</taxon>
        <taxon>Ecdysozoa</taxon>
        <taxon>Nematoda</taxon>
        <taxon>Chromadorea</taxon>
        <taxon>Rhabditida</taxon>
        <taxon>Rhabditina</taxon>
        <taxon>Rhabditomorpha</taxon>
        <taxon>Strongyloidea</taxon>
        <taxon>Heterorhabditidae</taxon>
        <taxon>Heterorhabditis</taxon>
    </lineage>
</organism>
<evidence type="ECO:0000313" key="2">
    <source>
        <dbReference type="WBParaSite" id="Hba_10797"/>
    </source>
</evidence>
<protein>
    <submittedName>
        <fullName evidence="2">Ovule protein</fullName>
    </submittedName>
</protein>
<name>A0A1I7WZS5_HETBA</name>
<dbReference type="WBParaSite" id="Hba_10797">
    <property type="protein sequence ID" value="Hba_10797"/>
    <property type="gene ID" value="Hba_10797"/>
</dbReference>
<reference evidence="2" key="1">
    <citation type="submission" date="2016-11" db="UniProtKB">
        <authorList>
            <consortium name="WormBaseParasite"/>
        </authorList>
    </citation>
    <scope>IDENTIFICATION</scope>
</reference>
<dbReference type="AlphaFoldDB" id="A0A1I7WZS5"/>